<dbReference type="AlphaFoldDB" id="I3CDG5"/>
<proteinExistence type="predicted"/>
<keyword evidence="1" id="KW-0732">Signal</keyword>
<dbReference type="EMBL" id="JH600070">
    <property type="protein sequence ID" value="EIJ41658.1"/>
    <property type="molecule type" value="Genomic_DNA"/>
</dbReference>
<dbReference type="InterPro" id="IPR007487">
    <property type="entry name" value="ABC_transpt-TYRBP-like"/>
</dbReference>
<evidence type="ECO:0000256" key="1">
    <source>
        <dbReference type="SAM" id="SignalP"/>
    </source>
</evidence>
<reference evidence="2 3" key="1">
    <citation type="submission" date="2011-11" db="EMBL/GenBank/DDBJ databases">
        <title>Improved High-Quality Draft sequence of Beggiatoa alba B18lD.</title>
        <authorList>
            <consortium name="US DOE Joint Genome Institute"/>
            <person name="Lucas S."/>
            <person name="Han J."/>
            <person name="Lapidus A."/>
            <person name="Cheng J.-F."/>
            <person name="Goodwin L."/>
            <person name="Pitluck S."/>
            <person name="Peters L."/>
            <person name="Mikhailova N."/>
            <person name="Held B."/>
            <person name="Detter J.C."/>
            <person name="Han C."/>
            <person name="Tapia R."/>
            <person name="Land M."/>
            <person name="Hauser L."/>
            <person name="Kyrpides N."/>
            <person name="Ivanova N."/>
            <person name="Pagani I."/>
            <person name="Samuel K."/>
            <person name="Teske A."/>
            <person name="Mueller J."/>
            <person name="Woyke T."/>
        </authorList>
    </citation>
    <scope>NUCLEOTIDE SEQUENCE [LARGE SCALE GENOMIC DNA]</scope>
    <source>
        <strain evidence="2 3">B18LD</strain>
    </source>
</reference>
<dbReference type="HOGENOM" id="CLU_057483_1_0_6"/>
<accession>I3CDG5</accession>
<dbReference type="RefSeq" id="WP_002683776.1">
    <property type="nucleotide sequence ID" value="NZ_JH600070.1"/>
</dbReference>
<feature type="signal peptide" evidence="1">
    <location>
        <begin position="1"/>
        <end position="24"/>
    </location>
</feature>
<keyword evidence="3" id="KW-1185">Reference proteome</keyword>
<dbReference type="eggNOG" id="COG2984">
    <property type="taxonomic scope" value="Bacteria"/>
</dbReference>
<organism evidence="2 3">
    <name type="scientific">Beggiatoa alba B18LD</name>
    <dbReference type="NCBI Taxonomy" id="395493"/>
    <lineage>
        <taxon>Bacteria</taxon>
        <taxon>Pseudomonadati</taxon>
        <taxon>Pseudomonadota</taxon>
        <taxon>Gammaproteobacteria</taxon>
        <taxon>Thiotrichales</taxon>
        <taxon>Thiotrichaceae</taxon>
        <taxon>Beggiatoa</taxon>
    </lineage>
</organism>
<dbReference type="STRING" id="395493.BegalDRAFT_0746"/>
<gene>
    <name evidence="2" type="ORF">BegalDRAFT_0746</name>
</gene>
<evidence type="ECO:0000313" key="2">
    <source>
        <dbReference type="EMBL" id="EIJ41658.1"/>
    </source>
</evidence>
<dbReference type="OrthoDB" id="1550623at2"/>
<dbReference type="PANTHER" id="PTHR35271">
    <property type="entry name" value="ABC TRANSPORTER, SUBSTRATE-BINDING LIPOPROTEIN-RELATED"/>
    <property type="match status" value="1"/>
</dbReference>
<dbReference type="Pfam" id="PF04392">
    <property type="entry name" value="ABC_sub_bind"/>
    <property type="match status" value="1"/>
</dbReference>
<dbReference type="Gene3D" id="3.40.50.2300">
    <property type="match status" value="2"/>
</dbReference>
<dbReference type="PANTHER" id="PTHR35271:SF1">
    <property type="entry name" value="ABC TRANSPORTER, SUBSTRATE-BINDING LIPOPROTEIN"/>
    <property type="match status" value="1"/>
</dbReference>
<protein>
    <submittedName>
        <fullName evidence="2">ABC-type uncharacterized transport system, periplasmic component</fullName>
    </submittedName>
</protein>
<dbReference type="Proteomes" id="UP000005744">
    <property type="component" value="Unassembled WGS sequence"/>
</dbReference>
<evidence type="ECO:0000313" key="3">
    <source>
        <dbReference type="Proteomes" id="UP000005744"/>
    </source>
</evidence>
<feature type="chain" id="PRO_5003668764" evidence="1">
    <location>
        <begin position="25"/>
        <end position="328"/>
    </location>
</feature>
<name>I3CDG5_9GAMM</name>
<sequence>MLKAVSTYFLIISCLFGFLNVSHATENAINTAGKRIFYVDSYHEGYEWSDSIVHTVRDVLQDKAPQVELQVFYMDSKRGKPNEATLQATALKARDAITQFHPDVLIACDDNAVKYLVKPYYKDVDLPVLFCGVNWDAGIYELPYHNATGMLEISLLDELTKHLAQYAKGNRIGYLAESQDSPKNVQYAKKLFDINYEQVVLAKNIDEWKAAFLALQDKVDMLILGNFSAVEGLDKQALLTFILTHQKIPTGTEVPWIADYSLLAFAKLPEEQGEWVANTALDILQGQKIDSIPITRNSKGRLYINLKIGNQLRIAFAPALLKTATLIK</sequence>